<name>X1QV52_9ZZZZ</name>
<feature type="domain" description="Transcriptional coactivator p15 (PC4) C-terminal" evidence="1">
    <location>
        <begin position="22"/>
        <end position="64"/>
    </location>
</feature>
<proteinExistence type="predicted"/>
<sequence>MEKEKTIDSFDVSDQFRLKLHTGQFRNEERIDLRLYVIKPEGELDIPTKKGINIHSEHLDRLIQMTEKLKNI</sequence>
<evidence type="ECO:0000313" key="2">
    <source>
        <dbReference type="EMBL" id="GAI72133.1"/>
    </source>
</evidence>
<reference evidence="2" key="1">
    <citation type="journal article" date="2014" name="Front. Microbiol.">
        <title>High frequency of phylogenetically diverse reductive dehalogenase-homologous genes in deep subseafloor sedimentary metagenomes.</title>
        <authorList>
            <person name="Kawai M."/>
            <person name="Futagami T."/>
            <person name="Toyoda A."/>
            <person name="Takaki Y."/>
            <person name="Nishi S."/>
            <person name="Hori S."/>
            <person name="Arai W."/>
            <person name="Tsubouchi T."/>
            <person name="Morono Y."/>
            <person name="Uchiyama I."/>
            <person name="Ito T."/>
            <person name="Fujiyama A."/>
            <person name="Inagaki F."/>
            <person name="Takami H."/>
        </authorList>
    </citation>
    <scope>NUCLEOTIDE SEQUENCE</scope>
    <source>
        <strain evidence="2">Expedition CK06-06</strain>
    </source>
</reference>
<dbReference type="AlphaFoldDB" id="X1QV52"/>
<dbReference type="Gene3D" id="2.30.31.10">
    <property type="entry name" value="Transcriptional Coactivator Pc4, Chain A"/>
    <property type="match status" value="1"/>
</dbReference>
<dbReference type="GO" id="GO:0003677">
    <property type="term" value="F:DNA binding"/>
    <property type="evidence" value="ECO:0007669"/>
    <property type="project" value="InterPro"/>
</dbReference>
<dbReference type="Pfam" id="PF02229">
    <property type="entry name" value="PC4"/>
    <property type="match status" value="1"/>
</dbReference>
<protein>
    <recommendedName>
        <fullName evidence="1">Transcriptional coactivator p15 (PC4) C-terminal domain-containing protein</fullName>
    </recommendedName>
</protein>
<dbReference type="InterPro" id="IPR009044">
    <property type="entry name" value="ssDNA-bd_transcriptional_reg"/>
</dbReference>
<dbReference type="InterPro" id="IPR003173">
    <property type="entry name" value="PC4_C"/>
</dbReference>
<organism evidence="2">
    <name type="scientific">marine sediment metagenome</name>
    <dbReference type="NCBI Taxonomy" id="412755"/>
    <lineage>
        <taxon>unclassified sequences</taxon>
        <taxon>metagenomes</taxon>
        <taxon>ecological metagenomes</taxon>
    </lineage>
</organism>
<gene>
    <name evidence="2" type="ORF">S12H4_07112</name>
</gene>
<dbReference type="GO" id="GO:0006355">
    <property type="term" value="P:regulation of DNA-templated transcription"/>
    <property type="evidence" value="ECO:0007669"/>
    <property type="project" value="InterPro"/>
</dbReference>
<dbReference type="SUPFAM" id="SSF54447">
    <property type="entry name" value="ssDNA-binding transcriptional regulator domain"/>
    <property type="match status" value="1"/>
</dbReference>
<dbReference type="EMBL" id="BARW01002582">
    <property type="protein sequence ID" value="GAI72133.1"/>
    <property type="molecule type" value="Genomic_DNA"/>
</dbReference>
<comment type="caution">
    <text evidence="2">The sequence shown here is derived from an EMBL/GenBank/DDBJ whole genome shotgun (WGS) entry which is preliminary data.</text>
</comment>
<accession>X1QV52</accession>
<evidence type="ECO:0000259" key="1">
    <source>
        <dbReference type="Pfam" id="PF02229"/>
    </source>
</evidence>